<keyword evidence="2" id="KW-0328">Glycosyltransferase</keyword>
<feature type="domain" description="Glycosyl transferase family 1" evidence="1">
    <location>
        <begin position="195"/>
        <end position="329"/>
    </location>
</feature>
<accession>A0AAN0NDZ9</accession>
<dbReference type="SUPFAM" id="SSF53756">
    <property type="entry name" value="UDP-Glycosyltransferase/glycogen phosphorylase"/>
    <property type="match status" value="1"/>
</dbReference>
<keyword evidence="3" id="KW-1185">Reference proteome</keyword>
<dbReference type="Pfam" id="PF00534">
    <property type="entry name" value="Glycos_transf_1"/>
    <property type="match status" value="1"/>
</dbReference>
<evidence type="ECO:0000313" key="3">
    <source>
        <dbReference type="Proteomes" id="UP001451782"/>
    </source>
</evidence>
<sequence>MKILHIVPTFYPATYWGGPIWSTKAICDGIAALDGAEVRVLTGDAAGPAIADRVVPEPLGYPVHYARRIAGHCISPELLARMPGAIQWADVVHVTGTYNMPVLPAFVLARVLGKPVVWSPRGGLQATEDWPDAPNRRIKHGFEHLANLLRPTGAVLHVTSAQEASQGTARLGQIARAIIPNAVDVPAELGPDRANDGRCRLVFLSRLHPKKGIEALFAAMTRLPPRFILDIYGTGDTEYVHMLQMRADMSKGRIRLHGHVEGPAKAAAFAQADLFVLPSHSENFGIVVAEALAHGVPVLTTQTTPWQDLERHGCGRCIDLPNSDLAAEIAAISAQDLAQMGLRGRAWVRRDFSTAAMVDAFENLYRALAEHAFEGVMA</sequence>
<dbReference type="Proteomes" id="UP001451782">
    <property type="component" value="Chromosome"/>
</dbReference>
<dbReference type="EMBL" id="CP151762">
    <property type="protein sequence ID" value="WZU62282.1"/>
    <property type="molecule type" value="Genomic_DNA"/>
</dbReference>
<dbReference type="RefSeq" id="WP_342068690.1">
    <property type="nucleotide sequence ID" value="NZ_CP151762.1"/>
</dbReference>
<dbReference type="KEGG" id="yag:AABB28_10200"/>
<evidence type="ECO:0000313" key="2">
    <source>
        <dbReference type="EMBL" id="WZU62282.1"/>
    </source>
</evidence>
<keyword evidence="2" id="KW-0808">Transferase</keyword>
<gene>
    <name evidence="2" type="ORF">AABB28_10200</name>
</gene>
<organism evidence="2 3">
    <name type="scientific">Yoonia algicola</name>
    <dbReference type="NCBI Taxonomy" id="3137368"/>
    <lineage>
        <taxon>Bacteria</taxon>
        <taxon>Pseudomonadati</taxon>
        <taxon>Pseudomonadota</taxon>
        <taxon>Alphaproteobacteria</taxon>
        <taxon>Rhodobacterales</taxon>
        <taxon>Paracoccaceae</taxon>
        <taxon>Yoonia</taxon>
    </lineage>
</organism>
<protein>
    <submittedName>
        <fullName evidence="2">Glycosyltransferase</fullName>
        <ecNumber evidence="2">2.4.-.-</ecNumber>
    </submittedName>
</protein>
<proteinExistence type="predicted"/>
<dbReference type="EC" id="2.4.-.-" evidence="2"/>
<name>A0AAN0NDZ9_9RHOB</name>
<reference evidence="2 3" key="1">
    <citation type="submission" date="2024-04" db="EMBL/GenBank/DDBJ databases">
        <title>Phylogenomic analyses of a clade within the roseobacter group suggest taxonomic reassignments of species of the genera Aestuariivita, Citreicella, Loktanella, Nautella, Pelagibaca, Ruegeria, Thalassobius, Thiobacimonas and Tropicibacter, and the proposal o.</title>
        <authorList>
            <person name="Jeon C.O."/>
        </authorList>
    </citation>
    <scope>NUCLEOTIDE SEQUENCE [LARGE SCALE GENOMIC DNA]</scope>
    <source>
        <strain evidence="2 3">G8-12</strain>
    </source>
</reference>
<evidence type="ECO:0000259" key="1">
    <source>
        <dbReference type="Pfam" id="PF00534"/>
    </source>
</evidence>
<dbReference type="Gene3D" id="3.40.50.2000">
    <property type="entry name" value="Glycogen Phosphorylase B"/>
    <property type="match status" value="2"/>
</dbReference>
<dbReference type="PANTHER" id="PTHR12526">
    <property type="entry name" value="GLYCOSYLTRANSFERASE"/>
    <property type="match status" value="1"/>
</dbReference>
<dbReference type="InterPro" id="IPR001296">
    <property type="entry name" value="Glyco_trans_1"/>
</dbReference>
<dbReference type="AlphaFoldDB" id="A0AAN0NDZ9"/>
<dbReference type="GO" id="GO:0016757">
    <property type="term" value="F:glycosyltransferase activity"/>
    <property type="evidence" value="ECO:0007669"/>
    <property type="project" value="UniProtKB-KW"/>
</dbReference>